<evidence type="ECO:0000256" key="3">
    <source>
        <dbReference type="ARBA" id="ARBA00022525"/>
    </source>
</evidence>
<protein>
    <recommendedName>
        <fullName evidence="4">Crinkler effector protein N-terminal domain-containing protein</fullName>
    </recommendedName>
</protein>
<reference evidence="5" key="1">
    <citation type="journal article" date="2020" name="Fungal Divers.">
        <title>Resolving the Mortierellaceae phylogeny through synthesis of multi-gene phylogenetics and phylogenomics.</title>
        <authorList>
            <person name="Vandepol N."/>
            <person name="Liber J."/>
            <person name="Desiro A."/>
            <person name="Na H."/>
            <person name="Kennedy M."/>
            <person name="Barry K."/>
            <person name="Grigoriev I.V."/>
            <person name="Miller A.N."/>
            <person name="O'Donnell K."/>
            <person name="Stajich J.E."/>
            <person name="Bonito G."/>
        </authorList>
    </citation>
    <scope>NUCLEOTIDE SEQUENCE</scope>
    <source>
        <strain evidence="5">NRRL 2591</strain>
    </source>
</reference>
<evidence type="ECO:0000313" key="5">
    <source>
        <dbReference type="EMBL" id="KAF9543113.1"/>
    </source>
</evidence>
<feature type="domain" description="Crinkler effector protein N-terminal" evidence="4">
    <location>
        <begin position="6"/>
        <end position="108"/>
    </location>
</feature>
<proteinExistence type="predicted"/>
<keyword evidence="3" id="KW-0964">Secreted</keyword>
<name>A0A9P6F6P3_9FUNG</name>
<comment type="caution">
    <text evidence="5">The sequence shown here is derived from an EMBL/GenBank/DDBJ whole genome shotgun (WGS) entry which is preliminary data.</text>
</comment>
<accession>A0A9P6F6P3</accession>
<dbReference type="GO" id="GO:0043657">
    <property type="term" value="C:host cell"/>
    <property type="evidence" value="ECO:0007669"/>
    <property type="project" value="UniProtKB-SubCell"/>
</dbReference>
<evidence type="ECO:0000259" key="4">
    <source>
        <dbReference type="Pfam" id="PF20147"/>
    </source>
</evidence>
<dbReference type="GO" id="GO:0005576">
    <property type="term" value="C:extracellular region"/>
    <property type="evidence" value="ECO:0007669"/>
    <property type="project" value="UniProtKB-SubCell"/>
</dbReference>
<dbReference type="Pfam" id="PF20147">
    <property type="entry name" value="Crinkler"/>
    <property type="match status" value="1"/>
</dbReference>
<evidence type="ECO:0000313" key="6">
    <source>
        <dbReference type="Proteomes" id="UP000723463"/>
    </source>
</evidence>
<organism evidence="5 6">
    <name type="scientific">Mortierella hygrophila</name>
    <dbReference type="NCBI Taxonomy" id="979708"/>
    <lineage>
        <taxon>Eukaryota</taxon>
        <taxon>Fungi</taxon>
        <taxon>Fungi incertae sedis</taxon>
        <taxon>Mucoromycota</taxon>
        <taxon>Mortierellomycotina</taxon>
        <taxon>Mortierellomycetes</taxon>
        <taxon>Mortierellales</taxon>
        <taxon>Mortierellaceae</taxon>
        <taxon>Mortierella</taxon>
    </lineage>
</organism>
<dbReference type="InterPro" id="IPR045379">
    <property type="entry name" value="Crinkler_N"/>
</dbReference>
<evidence type="ECO:0000256" key="1">
    <source>
        <dbReference type="ARBA" id="ARBA00004340"/>
    </source>
</evidence>
<evidence type="ECO:0000256" key="2">
    <source>
        <dbReference type="ARBA" id="ARBA00004613"/>
    </source>
</evidence>
<dbReference type="EMBL" id="JAAAXW010000121">
    <property type="protein sequence ID" value="KAF9543113.1"/>
    <property type="molecule type" value="Genomic_DNA"/>
</dbReference>
<comment type="subcellular location">
    <subcellularLocation>
        <location evidence="1">Host cell</location>
    </subcellularLocation>
    <subcellularLocation>
        <location evidence="2">Secreted</location>
    </subcellularLocation>
</comment>
<gene>
    <name evidence="5" type="ORF">EC957_001258</name>
</gene>
<dbReference type="Proteomes" id="UP000723463">
    <property type="component" value="Unassembled WGS sequence"/>
</dbReference>
<dbReference type="AlphaFoldDB" id="A0A9P6F6P3"/>
<sequence>MSNSLITLFIIIDRETIADAFPIDIDSSKTVGHLKQLIKNHNPRSVSGFDARKLRLWHINIPYAHERGYEDTIRLHEVCGTCLLAPYLKLKDFFGTNPGGKKIHILVELPEGQKV</sequence>
<keyword evidence="6" id="KW-1185">Reference proteome</keyword>